<organism evidence="1">
    <name type="scientific">Rhizophora mucronata</name>
    <name type="common">Asiatic mangrove</name>
    <dbReference type="NCBI Taxonomy" id="61149"/>
    <lineage>
        <taxon>Eukaryota</taxon>
        <taxon>Viridiplantae</taxon>
        <taxon>Streptophyta</taxon>
        <taxon>Embryophyta</taxon>
        <taxon>Tracheophyta</taxon>
        <taxon>Spermatophyta</taxon>
        <taxon>Magnoliopsida</taxon>
        <taxon>eudicotyledons</taxon>
        <taxon>Gunneridae</taxon>
        <taxon>Pentapetalae</taxon>
        <taxon>rosids</taxon>
        <taxon>fabids</taxon>
        <taxon>Malpighiales</taxon>
        <taxon>Rhizophoraceae</taxon>
        <taxon>Rhizophora</taxon>
    </lineage>
</organism>
<proteinExistence type="predicted"/>
<sequence length="52" mass="5970">MEIVIATILLLGRRLVHLKHWSSSLVLIMKVLGKKLLVLCGTYHLMTKIEEQ</sequence>
<dbReference type="EMBL" id="GGEC01075318">
    <property type="protein sequence ID" value="MBX55802.1"/>
    <property type="molecule type" value="Transcribed_RNA"/>
</dbReference>
<name>A0A2P2PM46_RHIMU</name>
<protein>
    <submittedName>
        <fullName evidence="1">Uncharacterized protein</fullName>
    </submittedName>
</protein>
<reference evidence="1" key="1">
    <citation type="submission" date="2018-02" db="EMBL/GenBank/DDBJ databases">
        <title>Rhizophora mucronata_Transcriptome.</title>
        <authorList>
            <person name="Meera S.P."/>
            <person name="Sreeshan A."/>
            <person name="Augustine A."/>
        </authorList>
    </citation>
    <scope>NUCLEOTIDE SEQUENCE</scope>
    <source>
        <tissue evidence="1">Leaf</tissue>
    </source>
</reference>
<dbReference type="AlphaFoldDB" id="A0A2P2PM46"/>
<accession>A0A2P2PM46</accession>
<evidence type="ECO:0000313" key="1">
    <source>
        <dbReference type="EMBL" id="MBX55802.1"/>
    </source>
</evidence>